<dbReference type="STRING" id="115433.SAMN05421835_10575"/>
<dbReference type="EMBL" id="FORP01000005">
    <property type="protein sequence ID" value="SFJ39529.1"/>
    <property type="molecule type" value="Genomic_DNA"/>
</dbReference>
<reference evidence="2 3" key="1">
    <citation type="submission" date="2016-10" db="EMBL/GenBank/DDBJ databases">
        <authorList>
            <person name="de Groot N.N."/>
        </authorList>
    </citation>
    <scope>NUCLEOTIDE SEQUENCE [LARGE SCALE GENOMIC DNA]</scope>
    <source>
        <strain evidence="2 3">DSM 44468</strain>
    </source>
</reference>
<keyword evidence="3" id="KW-1185">Reference proteome</keyword>
<evidence type="ECO:0000313" key="2">
    <source>
        <dbReference type="EMBL" id="SFJ39529.1"/>
    </source>
</evidence>
<proteinExistence type="predicted"/>
<protein>
    <submittedName>
        <fullName evidence="2">Uncharacterized protein</fullName>
    </submittedName>
</protein>
<organism evidence="2 3">
    <name type="scientific">Amycolatopsis sacchari</name>
    <dbReference type="NCBI Taxonomy" id="115433"/>
    <lineage>
        <taxon>Bacteria</taxon>
        <taxon>Bacillati</taxon>
        <taxon>Actinomycetota</taxon>
        <taxon>Actinomycetes</taxon>
        <taxon>Pseudonocardiales</taxon>
        <taxon>Pseudonocardiaceae</taxon>
        <taxon>Amycolatopsis</taxon>
    </lineage>
</organism>
<feature type="compositionally biased region" description="Pro residues" evidence="1">
    <location>
        <begin position="188"/>
        <end position="202"/>
    </location>
</feature>
<gene>
    <name evidence="2" type="ORF">SAMN05421835_10575</name>
</gene>
<feature type="region of interest" description="Disordered" evidence="1">
    <location>
        <begin position="55"/>
        <end position="246"/>
    </location>
</feature>
<accession>A0A1I3R1D7</accession>
<evidence type="ECO:0000256" key="1">
    <source>
        <dbReference type="SAM" id="MobiDB-lite"/>
    </source>
</evidence>
<name>A0A1I3R1D7_9PSEU</name>
<sequence>MGCRGPVLMPVRRLPGRPLRCASPSLVRLPGSAEPRDASLARPGLVRFAGIGGAQGRLARSAGPSADRTAPPHRPASPARPRDFAELHVPIHRPATPAPPSLPRSNLAEQTAAARPSPLPESPAGRPSQACSTQPPERQSRRANRCRSTKPATRVTRRSAPPGLLHPASRAATSPSKPLPLNQARYPSHPPVGPARPAPPSLPSGNLAEQTAATQAIPLPEPPADSPLSQADPQPTSPPCRATTPR</sequence>
<evidence type="ECO:0000313" key="3">
    <source>
        <dbReference type="Proteomes" id="UP000199025"/>
    </source>
</evidence>
<dbReference type="Proteomes" id="UP000199025">
    <property type="component" value="Unassembled WGS sequence"/>
</dbReference>
<dbReference type="AlphaFoldDB" id="A0A1I3R1D7"/>